<comment type="similarity">
    <text evidence="2">Belongs to the CALHM family.</text>
</comment>
<comment type="subcellular location">
    <subcellularLocation>
        <location evidence="1">Membrane</location>
        <topology evidence="1">Multi-pass membrane protein</topology>
    </subcellularLocation>
</comment>
<evidence type="ECO:0000256" key="9">
    <source>
        <dbReference type="SAM" id="Phobius"/>
    </source>
</evidence>
<evidence type="ECO:0000256" key="6">
    <source>
        <dbReference type="ARBA" id="ARBA00023065"/>
    </source>
</evidence>
<protein>
    <submittedName>
        <fullName evidence="10">CAHM6 protein</fullName>
    </submittedName>
</protein>
<dbReference type="PANTHER" id="PTHR32261">
    <property type="entry name" value="CALCIUM HOMEOSTASIS MODULATOR PROTEIN"/>
    <property type="match status" value="1"/>
</dbReference>
<comment type="caution">
    <text evidence="10">The sequence shown here is derived from an EMBL/GenBank/DDBJ whole genome shotgun (WGS) entry which is preliminary data.</text>
</comment>
<feature type="transmembrane region" description="Helical" evidence="9">
    <location>
        <begin position="48"/>
        <end position="67"/>
    </location>
</feature>
<evidence type="ECO:0000256" key="5">
    <source>
        <dbReference type="ARBA" id="ARBA00022989"/>
    </source>
</evidence>
<feature type="transmembrane region" description="Helical" evidence="9">
    <location>
        <begin position="100"/>
        <end position="118"/>
    </location>
</feature>
<keyword evidence="5 9" id="KW-1133">Transmembrane helix</keyword>
<dbReference type="GO" id="GO:0005261">
    <property type="term" value="F:monoatomic cation channel activity"/>
    <property type="evidence" value="ECO:0007669"/>
    <property type="project" value="TreeGrafter"/>
</dbReference>
<evidence type="ECO:0000313" key="11">
    <source>
        <dbReference type="Proteomes" id="UP000557230"/>
    </source>
</evidence>
<dbReference type="Pfam" id="PF14798">
    <property type="entry name" value="Ca_hom_mod"/>
    <property type="match status" value="1"/>
</dbReference>
<accession>A0A7L1G188</accession>
<feature type="non-terminal residue" evidence="10">
    <location>
        <position position="312"/>
    </location>
</feature>
<dbReference type="EMBL" id="VXBD01001730">
    <property type="protein sequence ID" value="NXN07803.1"/>
    <property type="molecule type" value="Genomic_DNA"/>
</dbReference>
<evidence type="ECO:0000256" key="1">
    <source>
        <dbReference type="ARBA" id="ARBA00004141"/>
    </source>
</evidence>
<gene>
    <name evidence="10" type="primary">Calhm6</name>
    <name evidence="10" type="ORF">INDMAC_R14008</name>
</gene>
<reference evidence="10 11" key="1">
    <citation type="submission" date="2019-09" db="EMBL/GenBank/DDBJ databases">
        <title>Bird 10,000 Genomes (B10K) Project - Family phase.</title>
        <authorList>
            <person name="Zhang G."/>
        </authorList>
    </citation>
    <scope>NUCLEOTIDE SEQUENCE [LARGE SCALE GENOMIC DNA]</scope>
    <source>
        <strain evidence="10">B10K-DU-001-78</strain>
        <tissue evidence="10">Muscle</tissue>
    </source>
</reference>
<keyword evidence="11" id="KW-1185">Reference proteome</keyword>
<evidence type="ECO:0000256" key="2">
    <source>
        <dbReference type="ARBA" id="ARBA00008497"/>
    </source>
</evidence>
<dbReference type="GO" id="GO:0005886">
    <property type="term" value="C:plasma membrane"/>
    <property type="evidence" value="ECO:0007669"/>
    <property type="project" value="TreeGrafter"/>
</dbReference>
<evidence type="ECO:0000256" key="7">
    <source>
        <dbReference type="ARBA" id="ARBA00023136"/>
    </source>
</evidence>
<keyword evidence="6" id="KW-0406">Ion transport</keyword>
<name>A0A7L1G188_9PICI</name>
<evidence type="ECO:0000256" key="3">
    <source>
        <dbReference type="ARBA" id="ARBA00022448"/>
    </source>
</evidence>
<keyword evidence="4 9" id="KW-0812">Transmembrane</keyword>
<keyword evidence="8" id="KW-0407">Ion channel</keyword>
<dbReference type="AlphaFoldDB" id="A0A7L1G188"/>
<dbReference type="PANTHER" id="PTHR32261:SF4">
    <property type="entry name" value="CALCIUM HOMEOSTASIS MODULATOR PROTEIN 6"/>
    <property type="match status" value="1"/>
</dbReference>
<organism evidence="10 11">
    <name type="scientific">Indicator maculatus</name>
    <name type="common">spotted honeyguide</name>
    <dbReference type="NCBI Taxonomy" id="545262"/>
    <lineage>
        <taxon>Eukaryota</taxon>
        <taxon>Metazoa</taxon>
        <taxon>Chordata</taxon>
        <taxon>Craniata</taxon>
        <taxon>Vertebrata</taxon>
        <taxon>Euteleostomi</taxon>
        <taxon>Archelosauria</taxon>
        <taxon>Archosauria</taxon>
        <taxon>Dinosauria</taxon>
        <taxon>Saurischia</taxon>
        <taxon>Theropoda</taxon>
        <taxon>Coelurosauria</taxon>
        <taxon>Aves</taxon>
        <taxon>Neognathae</taxon>
        <taxon>Neoaves</taxon>
        <taxon>Telluraves</taxon>
        <taxon>Coraciimorphae</taxon>
        <taxon>Piciformes</taxon>
        <taxon>Indicatoridae</taxon>
        <taxon>Indicator</taxon>
    </lineage>
</organism>
<proteinExistence type="inferred from homology"/>
<feature type="transmembrane region" description="Helical" evidence="9">
    <location>
        <begin position="170"/>
        <end position="193"/>
    </location>
</feature>
<dbReference type="Proteomes" id="UP000557230">
    <property type="component" value="Unassembled WGS sequence"/>
</dbReference>
<feature type="transmembrane region" description="Helical" evidence="9">
    <location>
        <begin position="16"/>
        <end position="36"/>
    </location>
</feature>
<dbReference type="InterPro" id="IPR029569">
    <property type="entry name" value="CALHM"/>
</dbReference>
<evidence type="ECO:0000256" key="8">
    <source>
        <dbReference type="ARBA" id="ARBA00023303"/>
    </source>
</evidence>
<keyword evidence="3" id="KW-0813">Transport</keyword>
<sequence>MDQAKRVLDFCTRHQTILGYSVVSLLTALTEFIFSSVVFKCPCNSDNAVYGIVFLLVPALIFFLLGCMSNVSIWRMVTGCQPAVCCSHCCYVMTPTMSRALVAPVTWIAVALLGGSFYECAASGLSLLTNYLCTDKGKMCPSQVATMPCNRTLSKQVTGGSLSLQAQSQLIGWFLILIILIVGVISTCVSHCCSPVSYMQLKFWKIYLKKENELFLTKAKEHSAKLAERNINCFFHLPDPTPADQTSFQTPSNEDWRKISLLYTFNPQEQHYSMMHEFVNTNRGRSAKFREGDQNSFILGFVNDVGLSESGI</sequence>
<dbReference type="GO" id="GO:1904669">
    <property type="term" value="P:ATP export"/>
    <property type="evidence" value="ECO:0007669"/>
    <property type="project" value="UniProtKB-ARBA"/>
</dbReference>
<feature type="non-terminal residue" evidence="10">
    <location>
        <position position="1"/>
    </location>
</feature>
<keyword evidence="7 9" id="KW-0472">Membrane</keyword>
<evidence type="ECO:0000313" key="10">
    <source>
        <dbReference type="EMBL" id="NXN07803.1"/>
    </source>
</evidence>
<evidence type="ECO:0000256" key="4">
    <source>
        <dbReference type="ARBA" id="ARBA00022692"/>
    </source>
</evidence>
<dbReference type="OrthoDB" id="5962981at2759"/>